<feature type="transmembrane region" description="Helical" evidence="1">
    <location>
        <begin position="242"/>
        <end position="270"/>
    </location>
</feature>
<feature type="transmembrane region" description="Helical" evidence="1">
    <location>
        <begin position="77"/>
        <end position="99"/>
    </location>
</feature>
<proteinExistence type="predicted"/>
<organism evidence="2">
    <name type="scientific">Diabrotica virgifera virgifera</name>
    <name type="common">western corn rootworm</name>
    <dbReference type="NCBI Taxonomy" id="50390"/>
    <lineage>
        <taxon>Eukaryota</taxon>
        <taxon>Metazoa</taxon>
        <taxon>Ecdysozoa</taxon>
        <taxon>Arthropoda</taxon>
        <taxon>Hexapoda</taxon>
        <taxon>Insecta</taxon>
        <taxon>Pterygota</taxon>
        <taxon>Neoptera</taxon>
        <taxon>Endopterygota</taxon>
        <taxon>Coleoptera</taxon>
        <taxon>Polyphaga</taxon>
        <taxon>Cucujiformia</taxon>
        <taxon>Chrysomeloidea</taxon>
        <taxon>Chrysomelidae</taxon>
        <taxon>Galerucinae</taxon>
        <taxon>Diabroticina</taxon>
        <taxon>Diabroticites</taxon>
        <taxon>Diabrotica</taxon>
    </lineage>
</organism>
<feature type="transmembrane region" description="Helical" evidence="1">
    <location>
        <begin position="183"/>
        <end position="200"/>
    </location>
</feature>
<name>A0A6P7GMT2_DIAVI</name>
<sequence>MAETFDIAKVEEDPFADVNNMTAFYDEIQKTYDILHYTAYFTDTIKLIICILSIVADFCIITIILKNPKLKTITNIYILHYSIWRIVFMSFFPMFYGFLDLVDLADSIPMIVFWIFVEMNDLSIAVIFLFGLFLALDWFLNIHSPNFVKSSALFNKYAIYLIYVVAALVFTLVHFAGMIILDGLYIVVALSLSVFNFLDYRNPKNENNLKNYGLVPSNIIIFFWLPIFAFEHFLTWSYGHVTLYSILIFTIFLAEWFSLSMSLVLFITLIKMDRNIEIAMLNIFNRRNRRSRDDVEILEEAEIEDVPNSVATESNSVYV</sequence>
<dbReference type="SUPFAM" id="SSF81321">
    <property type="entry name" value="Family A G protein-coupled receptor-like"/>
    <property type="match status" value="1"/>
</dbReference>
<reference evidence="2" key="1">
    <citation type="submission" date="2025-08" db="UniProtKB">
        <authorList>
            <consortium name="RefSeq"/>
        </authorList>
    </citation>
    <scope>IDENTIFICATION</scope>
    <source>
        <tissue evidence="2">Whole insect</tissue>
    </source>
</reference>
<dbReference type="RefSeq" id="XP_028146498.1">
    <property type="nucleotide sequence ID" value="XM_028290697.1"/>
</dbReference>
<feature type="transmembrane region" description="Helical" evidence="1">
    <location>
        <begin position="157"/>
        <end position="177"/>
    </location>
</feature>
<evidence type="ECO:0000256" key="1">
    <source>
        <dbReference type="SAM" id="Phobius"/>
    </source>
</evidence>
<protein>
    <submittedName>
        <fullName evidence="2">Uncharacterized protein LOC114339992</fullName>
    </submittedName>
</protein>
<keyword evidence="1" id="KW-0472">Membrane</keyword>
<feature type="transmembrane region" description="Helical" evidence="1">
    <location>
        <begin position="212"/>
        <end position="230"/>
    </location>
</feature>
<feature type="transmembrane region" description="Helical" evidence="1">
    <location>
        <begin position="45"/>
        <end position="65"/>
    </location>
</feature>
<dbReference type="AlphaFoldDB" id="A0A6P7GMT2"/>
<evidence type="ECO:0000313" key="2">
    <source>
        <dbReference type="RefSeq" id="XP_028146498.1"/>
    </source>
</evidence>
<feature type="transmembrane region" description="Helical" evidence="1">
    <location>
        <begin position="111"/>
        <end position="136"/>
    </location>
</feature>
<accession>A0A6P7GMT2</accession>
<keyword evidence="1" id="KW-1133">Transmembrane helix</keyword>
<keyword evidence="1" id="KW-0812">Transmembrane</keyword>
<gene>
    <name evidence="2" type="primary">LOC114339992</name>
</gene>
<dbReference type="Gene3D" id="1.20.1070.10">
    <property type="entry name" value="Rhodopsin 7-helix transmembrane proteins"/>
    <property type="match status" value="1"/>
</dbReference>
<dbReference type="InParanoid" id="A0A6P7GMT2"/>